<dbReference type="SUPFAM" id="SSF48239">
    <property type="entry name" value="Terpenoid cyclases/Protein prenyltransferases"/>
    <property type="match status" value="2"/>
</dbReference>
<evidence type="ECO:0000256" key="4">
    <source>
        <dbReference type="ARBA" id="ARBA00022679"/>
    </source>
</evidence>
<evidence type="ECO:0000256" key="7">
    <source>
        <dbReference type="ARBA" id="ARBA00022833"/>
    </source>
</evidence>
<keyword evidence="12" id="KW-1185">Reference proteome</keyword>
<keyword evidence="4" id="KW-0808">Transferase</keyword>
<reference evidence="11 12" key="1">
    <citation type="journal article" date="2014" name="Int. J. Syst. Evol. Microbiol.">
        <title>Thermococcus paralvinellae sp. nov. and Thermococcus cleftensis sp. nov. of hyperthermophilic heterotrophs from deep-sea hydrothermal vents.</title>
        <authorList>
            <person name="Hensley S.A."/>
            <person name="Jung J.H."/>
            <person name="Park C.S."/>
            <person name="Holden J.F."/>
        </authorList>
    </citation>
    <scope>NUCLEOTIDE SEQUENCE [LARGE SCALE GENOMIC DNA]</scope>
    <source>
        <strain evidence="11 12">ES1</strain>
    </source>
</reference>
<dbReference type="GO" id="GO:0008318">
    <property type="term" value="F:protein prenyltransferase activity"/>
    <property type="evidence" value="ECO:0007669"/>
    <property type="project" value="InterPro"/>
</dbReference>
<dbReference type="Pfam" id="PF00432">
    <property type="entry name" value="Prenyltrans"/>
    <property type="match status" value="3"/>
</dbReference>
<evidence type="ECO:0000256" key="8">
    <source>
        <dbReference type="ARBA" id="ARBA00030816"/>
    </source>
</evidence>
<dbReference type="InterPro" id="IPR001330">
    <property type="entry name" value="Prenyltrans"/>
</dbReference>
<gene>
    <name evidence="11" type="ORF">TES1_0553</name>
</gene>
<dbReference type="RefSeq" id="WP_042680027.1">
    <property type="nucleotide sequence ID" value="NZ_CP006965.1"/>
</dbReference>
<evidence type="ECO:0000313" key="12">
    <source>
        <dbReference type="Proteomes" id="UP000019027"/>
    </source>
</evidence>
<dbReference type="Gene3D" id="1.50.10.20">
    <property type="match status" value="2"/>
</dbReference>
<evidence type="ECO:0000313" key="11">
    <source>
        <dbReference type="EMBL" id="AHF79943.1"/>
    </source>
</evidence>
<dbReference type="KEGG" id="ths:TES1_0553"/>
<name>W0I6D7_9EURY</name>
<evidence type="ECO:0000256" key="3">
    <source>
        <dbReference type="ARBA" id="ARBA00022602"/>
    </source>
</evidence>
<sequence>MGSKLYELGRYVDINAAINYISKRRHEDGGYCFVSLLNETNINDTYYAVKIYDLLNLEIPEKEKTIEFLNNSAQAHRATVALAMASEALAILGAVDLALEKLHYIFKKYNPLEGQFSVGLGGSEEFGAATPLESTYWVLRAVSILGYKLENEMKEKIREFIESFRKGNGYGVNQPTVTMTYQALYSLNALGYPIPKTRFFEECEVYGGFTEVPLSLPPYLEPTFYAIRGLKLLGKKPRYIKEHIKFIRALQNPNGGFRRSLEMGISNFQNTYRALRALSDLLSF</sequence>
<evidence type="ECO:0000256" key="1">
    <source>
        <dbReference type="ARBA" id="ARBA00001947"/>
    </source>
</evidence>
<comment type="cofactor">
    <cofactor evidence="1">
        <name>Zn(2+)</name>
        <dbReference type="ChEBI" id="CHEBI:29105"/>
    </cofactor>
</comment>
<keyword evidence="7" id="KW-0862">Zinc</keyword>
<protein>
    <recommendedName>
        <fullName evidence="8">Geranylgeranyl transferase type II subunit beta</fullName>
    </recommendedName>
    <alternativeName>
        <fullName evidence="9">Type II protein geranyl-geranyltransferase subunit beta</fullName>
    </alternativeName>
</protein>
<dbReference type="CDD" id="cd00688">
    <property type="entry name" value="ISOPREN_C2_like"/>
    <property type="match status" value="1"/>
</dbReference>
<dbReference type="AlphaFoldDB" id="W0I6D7"/>
<keyword evidence="5" id="KW-0479">Metal-binding</keyword>
<evidence type="ECO:0000256" key="6">
    <source>
        <dbReference type="ARBA" id="ARBA00022737"/>
    </source>
</evidence>
<dbReference type="PANTHER" id="PTHR11774:SF11">
    <property type="entry name" value="GERANYLGERANYL TRANSFERASE TYPE-2 SUBUNIT BETA"/>
    <property type="match status" value="1"/>
</dbReference>
<proteinExistence type="inferred from homology"/>
<keyword evidence="6" id="KW-0677">Repeat</keyword>
<keyword evidence="3" id="KW-0637">Prenyltransferase</keyword>
<dbReference type="STRING" id="582419.TES1_0553"/>
<feature type="domain" description="Prenyltransferase alpha-alpha toroid" evidence="10">
    <location>
        <begin position="15"/>
        <end position="74"/>
    </location>
</feature>
<dbReference type="InterPro" id="IPR008930">
    <property type="entry name" value="Terpenoid_cyclase/PrenylTrfase"/>
</dbReference>
<evidence type="ECO:0000256" key="5">
    <source>
        <dbReference type="ARBA" id="ARBA00022723"/>
    </source>
</evidence>
<feature type="domain" description="Prenyltransferase alpha-alpha toroid" evidence="10">
    <location>
        <begin position="134"/>
        <end position="191"/>
    </location>
</feature>
<comment type="similarity">
    <text evidence="2">Belongs to the protein prenyltransferase subunit beta family.</text>
</comment>
<feature type="domain" description="Prenyltransferase alpha-alpha toroid" evidence="10">
    <location>
        <begin position="223"/>
        <end position="279"/>
    </location>
</feature>
<dbReference type="Proteomes" id="UP000019027">
    <property type="component" value="Chromosome"/>
</dbReference>
<dbReference type="InterPro" id="IPR016648">
    <property type="entry name" value="UCP016175_prenyltrans-rel"/>
</dbReference>
<dbReference type="GeneID" id="24906553"/>
<dbReference type="PANTHER" id="PTHR11774">
    <property type="entry name" value="GERANYLGERANYL TRANSFERASE TYPE BETA SUBUNIT"/>
    <property type="match status" value="1"/>
</dbReference>
<evidence type="ECO:0000259" key="10">
    <source>
        <dbReference type="Pfam" id="PF00432"/>
    </source>
</evidence>
<evidence type="ECO:0000256" key="2">
    <source>
        <dbReference type="ARBA" id="ARBA00010497"/>
    </source>
</evidence>
<organism evidence="11 12">
    <name type="scientific">Thermococcus paralvinellae</name>
    <dbReference type="NCBI Taxonomy" id="582419"/>
    <lineage>
        <taxon>Archaea</taxon>
        <taxon>Methanobacteriati</taxon>
        <taxon>Methanobacteriota</taxon>
        <taxon>Thermococci</taxon>
        <taxon>Thermococcales</taxon>
        <taxon>Thermococcaceae</taxon>
        <taxon>Thermococcus</taxon>
    </lineage>
</organism>
<dbReference type="InterPro" id="IPR045089">
    <property type="entry name" value="PGGT1B-like"/>
</dbReference>
<dbReference type="PIRSF" id="PIRSF016175">
    <property type="entry name" value="UCP016175"/>
    <property type="match status" value="1"/>
</dbReference>
<dbReference type="OrthoDB" id="84819at2157"/>
<dbReference type="HOGENOM" id="CLU_085650_0_0_2"/>
<evidence type="ECO:0000256" key="9">
    <source>
        <dbReference type="ARBA" id="ARBA00032766"/>
    </source>
</evidence>
<accession>W0I6D7</accession>
<dbReference type="EMBL" id="CP006965">
    <property type="protein sequence ID" value="AHF79943.1"/>
    <property type="molecule type" value="Genomic_DNA"/>
</dbReference>
<dbReference type="GO" id="GO:0046872">
    <property type="term" value="F:metal ion binding"/>
    <property type="evidence" value="ECO:0007669"/>
    <property type="project" value="UniProtKB-KW"/>
</dbReference>